<proteinExistence type="inferred from homology"/>
<comment type="similarity">
    <text evidence="1">Belongs to the Rv1128c/1148c/1588c/1702c/1945/3466 family.</text>
</comment>
<feature type="domain" description="HNH nuclease" evidence="3">
    <location>
        <begin position="346"/>
        <end position="398"/>
    </location>
</feature>
<dbReference type="SMART" id="SM00507">
    <property type="entry name" value="HNHc"/>
    <property type="match status" value="1"/>
</dbReference>
<feature type="region of interest" description="Disordered" evidence="2">
    <location>
        <begin position="421"/>
        <end position="494"/>
    </location>
</feature>
<reference evidence="5" key="1">
    <citation type="journal article" date="2019" name="Int. J. Syst. Evol. Microbiol.">
        <title>The Global Catalogue of Microorganisms (GCM) 10K type strain sequencing project: providing services to taxonomists for standard genome sequencing and annotation.</title>
        <authorList>
            <consortium name="The Broad Institute Genomics Platform"/>
            <consortium name="The Broad Institute Genome Sequencing Center for Infectious Disease"/>
            <person name="Wu L."/>
            <person name="Ma J."/>
        </authorList>
    </citation>
    <scope>NUCLEOTIDE SEQUENCE [LARGE SCALE GENOMIC DNA]</scope>
    <source>
        <strain evidence="5">TBRC 5832</strain>
    </source>
</reference>
<feature type="compositionally biased region" description="Basic and acidic residues" evidence="2">
    <location>
        <begin position="425"/>
        <end position="437"/>
    </location>
</feature>
<dbReference type="InterPro" id="IPR003615">
    <property type="entry name" value="HNH_nuc"/>
</dbReference>
<evidence type="ECO:0000313" key="4">
    <source>
        <dbReference type="EMBL" id="MFC4070919.1"/>
    </source>
</evidence>
<keyword evidence="5" id="KW-1185">Reference proteome</keyword>
<name>A0ABV8J2V7_9ACTN</name>
<organism evidence="4 5">
    <name type="scientific">Actinoplanes subglobosus</name>
    <dbReference type="NCBI Taxonomy" id="1547892"/>
    <lineage>
        <taxon>Bacteria</taxon>
        <taxon>Bacillati</taxon>
        <taxon>Actinomycetota</taxon>
        <taxon>Actinomycetes</taxon>
        <taxon>Micromonosporales</taxon>
        <taxon>Micromonosporaceae</taxon>
        <taxon>Actinoplanes</taxon>
    </lineage>
</organism>
<accession>A0ABV8J2V7</accession>
<evidence type="ECO:0000313" key="5">
    <source>
        <dbReference type="Proteomes" id="UP001595867"/>
    </source>
</evidence>
<dbReference type="Gene3D" id="1.10.30.50">
    <property type="match status" value="1"/>
</dbReference>
<dbReference type="InterPro" id="IPR003870">
    <property type="entry name" value="DUF222"/>
</dbReference>
<evidence type="ECO:0000259" key="3">
    <source>
        <dbReference type="SMART" id="SM00507"/>
    </source>
</evidence>
<sequence>MRDRMQELTDLAAEAAETRLAPLSQDDLLVFLDSVHTAQQMLHAAVLHAVHEAERRQIPAAQHAPSPQAWLRGRLRISARAAHSLLAQASTVDRDRTVDEAVSAGRVNAEQLAVITNALTELPTDLPAGIHGRAAAVLSEWADRLDPNGLRIAGRRVLSHVAPEVADAVEERWLQRVESEARRHRYLSLSPAGAGRVRIRGLLDTEAAAVVTAALDPLCKPDPVGRLDSVDRLDPAGKPTPAGSPPEADPRTPGQRRADALIDVCRLALAEGTLPDSGGDRPQITVTVPYDPLLEKLGTGRLDNGEPVSAATVRRLGCDARVLPVMLNGDSQILDAGRARRTATGPIRRALNVRDGGCAFPGCDRPPRWCDAHHIISWLDGGPTDLGNLVLLCGHHHRLVHEETGWQIRTGGDGSPEFLPPTWLDPHRVPRRNDYHRAHVTRRASQDAATGEAAPRRVAAPERDATASRIKNGGRSTGPAGRSTGRGSDVRPQR</sequence>
<dbReference type="RefSeq" id="WP_378071794.1">
    <property type="nucleotide sequence ID" value="NZ_JBHSBL010000026.1"/>
</dbReference>
<feature type="compositionally biased region" description="Basic and acidic residues" evidence="2">
    <location>
        <begin position="225"/>
        <end position="235"/>
    </location>
</feature>
<evidence type="ECO:0000256" key="2">
    <source>
        <dbReference type="SAM" id="MobiDB-lite"/>
    </source>
</evidence>
<dbReference type="Pfam" id="PF02720">
    <property type="entry name" value="DUF222"/>
    <property type="match status" value="1"/>
</dbReference>
<dbReference type="InterPro" id="IPR002711">
    <property type="entry name" value="HNH"/>
</dbReference>
<dbReference type="Pfam" id="PF01844">
    <property type="entry name" value="HNH"/>
    <property type="match status" value="1"/>
</dbReference>
<comment type="caution">
    <text evidence="4">The sequence shown here is derived from an EMBL/GenBank/DDBJ whole genome shotgun (WGS) entry which is preliminary data.</text>
</comment>
<dbReference type="CDD" id="cd00085">
    <property type="entry name" value="HNHc"/>
    <property type="match status" value="1"/>
</dbReference>
<gene>
    <name evidence="4" type="ORF">ACFO0C_38830</name>
</gene>
<dbReference type="Proteomes" id="UP001595867">
    <property type="component" value="Unassembled WGS sequence"/>
</dbReference>
<feature type="region of interest" description="Disordered" evidence="2">
    <location>
        <begin position="225"/>
        <end position="255"/>
    </location>
</feature>
<evidence type="ECO:0000256" key="1">
    <source>
        <dbReference type="ARBA" id="ARBA00023450"/>
    </source>
</evidence>
<protein>
    <submittedName>
        <fullName evidence="4">DUF222 domain-containing protein</fullName>
    </submittedName>
</protein>
<dbReference type="EMBL" id="JBHSBL010000026">
    <property type="protein sequence ID" value="MFC4070919.1"/>
    <property type="molecule type" value="Genomic_DNA"/>
</dbReference>